<name>A0ABU8MNK0_9PSEU</name>
<dbReference type="EMBL" id="JBBEGN010000004">
    <property type="protein sequence ID" value="MEJ2868483.1"/>
    <property type="molecule type" value="Genomic_DNA"/>
</dbReference>
<feature type="transmembrane region" description="Helical" evidence="1">
    <location>
        <begin position="48"/>
        <end position="69"/>
    </location>
</feature>
<keyword evidence="3" id="KW-1185">Reference proteome</keyword>
<gene>
    <name evidence="2" type="ORF">WCD74_11960</name>
</gene>
<organism evidence="2 3">
    <name type="scientific">Actinomycetospora aurantiaca</name>
    <dbReference type="NCBI Taxonomy" id="3129233"/>
    <lineage>
        <taxon>Bacteria</taxon>
        <taxon>Bacillati</taxon>
        <taxon>Actinomycetota</taxon>
        <taxon>Actinomycetes</taxon>
        <taxon>Pseudonocardiales</taxon>
        <taxon>Pseudonocardiaceae</taxon>
        <taxon>Actinomycetospora</taxon>
    </lineage>
</organism>
<keyword evidence="1" id="KW-1133">Transmembrane helix</keyword>
<evidence type="ECO:0000256" key="1">
    <source>
        <dbReference type="SAM" id="Phobius"/>
    </source>
</evidence>
<accession>A0ABU8MNK0</accession>
<keyword evidence="1" id="KW-0812">Transmembrane</keyword>
<keyword evidence="1" id="KW-0472">Membrane</keyword>
<reference evidence="2 3" key="1">
    <citation type="submission" date="2024-03" db="EMBL/GenBank/DDBJ databases">
        <title>Actinomycetospora sp. OC33-EN08, a novel actinomycete isolated from wild orchid (Aerides multiflora).</title>
        <authorList>
            <person name="Suriyachadkun C."/>
        </authorList>
    </citation>
    <scope>NUCLEOTIDE SEQUENCE [LARGE SCALE GENOMIC DNA]</scope>
    <source>
        <strain evidence="2 3">OC33-EN08</strain>
    </source>
</reference>
<protein>
    <submittedName>
        <fullName evidence="2">Uncharacterized protein</fullName>
    </submittedName>
</protein>
<comment type="caution">
    <text evidence="2">The sequence shown here is derived from an EMBL/GenBank/DDBJ whole genome shotgun (WGS) entry which is preliminary data.</text>
</comment>
<dbReference type="RefSeq" id="WP_337695066.1">
    <property type="nucleotide sequence ID" value="NZ_JBBEGN010000004.1"/>
</dbReference>
<dbReference type="Proteomes" id="UP001385809">
    <property type="component" value="Unassembled WGS sequence"/>
</dbReference>
<evidence type="ECO:0000313" key="2">
    <source>
        <dbReference type="EMBL" id="MEJ2868483.1"/>
    </source>
</evidence>
<proteinExistence type="predicted"/>
<sequence length="75" mass="7406">MNRRAVLGGVVAVLLLVGAGVCLSLGVDTAPSTGGLLVSPVPLTRIVGGWVAAGVALATAAVLCLVDAVERSRRV</sequence>
<evidence type="ECO:0000313" key="3">
    <source>
        <dbReference type="Proteomes" id="UP001385809"/>
    </source>
</evidence>